<comment type="caution">
    <text evidence="2">The sequence shown here is derived from an EMBL/GenBank/DDBJ whole genome shotgun (WGS) entry which is preliminary data.</text>
</comment>
<reference evidence="2 3" key="1">
    <citation type="submission" date="2018-06" db="EMBL/GenBank/DDBJ databases">
        <title>Paenibacillus imtechensis sp. nov.</title>
        <authorList>
            <person name="Pinnaka A.K."/>
            <person name="Singh H."/>
            <person name="Kaur M."/>
        </authorList>
    </citation>
    <scope>NUCLEOTIDE SEQUENCE [LARGE SCALE GENOMIC DNA]</scope>
    <source>
        <strain evidence="2 3">SMB1</strain>
    </source>
</reference>
<feature type="transmembrane region" description="Helical" evidence="1">
    <location>
        <begin position="198"/>
        <end position="220"/>
    </location>
</feature>
<keyword evidence="3" id="KW-1185">Reference proteome</keyword>
<protein>
    <submittedName>
        <fullName evidence="2">ABC transporter permease</fullName>
    </submittedName>
</protein>
<dbReference type="AlphaFoldDB" id="A0A2W1LLS6"/>
<dbReference type="Proteomes" id="UP000249522">
    <property type="component" value="Unassembled WGS sequence"/>
</dbReference>
<name>A0A2W1LLS6_9BACL</name>
<keyword evidence="1" id="KW-0472">Membrane</keyword>
<evidence type="ECO:0000313" key="3">
    <source>
        <dbReference type="Proteomes" id="UP000249522"/>
    </source>
</evidence>
<feature type="transmembrane region" description="Helical" evidence="1">
    <location>
        <begin position="120"/>
        <end position="141"/>
    </location>
</feature>
<dbReference type="RefSeq" id="WP_111147094.1">
    <property type="nucleotide sequence ID" value="NZ_QKRB01000044.1"/>
</dbReference>
<gene>
    <name evidence="2" type="ORF">DNH61_13090</name>
</gene>
<feature type="transmembrane region" description="Helical" evidence="1">
    <location>
        <begin position="148"/>
        <end position="178"/>
    </location>
</feature>
<organism evidence="2 3">
    <name type="scientific">Paenibacillus sambharensis</name>
    <dbReference type="NCBI Taxonomy" id="1803190"/>
    <lineage>
        <taxon>Bacteria</taxon>
        <taxon>Bacillati</taxon>
        <taxon>Bacillota</taxon>
        <taxon>Bacilli</taxon>
        <taxon>Bacillales</taxon>
        <taxon>Paenibacillaceae</taxon>
        <taxon>Paenibacillus</taxon>
    </lineage>
</organism>
<evidence type="ECO:0000256" key="1">
    <source>
        <dbReference type="SAM" id="Phobius"/>
    </source>
</evidence>
<dbReference type="OrthoDB" id="8480522at2"/>
<evidence type="ECO:0000313" key="2">
    <source>
        <dbReference type="EMBL" id="PZD95464.1"/>
    </source>
</evidence>
<dbReference type="Pfam" id="PF24686">
    <property type="entry name" value="FLQE3_permease"/>
    <property type="match status" value="1"/>
</dbReference>
<dbReference type="InterPro" id="IPR056926">
    <property type="entry name" value="FLQE3_permease"/>
</dbReference>
<sequence>MPGAPIFFYDIKLQVRHGFYTAYGLVCGIYILLLYVMPASMRETVNVLLTFSDPSALGFFFIGGLVLLERGQGIYDSLFVTPYRLEQYLISKTLSLTLLSVLSAVLIHVSVFGFTAGAGVLAAGTAFTSVFFTLLGLGVAVKSRSVNGFFFLSSFYSLPFMLPLLSYGGFIGAERWLLGWLPTWGSLVLLKSAFEPTAAGMLIQACLVLAFWSVLAFWWARRQFARYVLAAVGEGIQ</sequence>
<keyword evidence="1" id="KW-0812">Transmembrane</keyword>
<feature type="transmembrane region" description="Helical" evidence="1">
    <location>
        <begin position="20"/>
        <end position="41"/>
    </location>
</feature>
<dbReference type="EMBL" id="QKRB01000044">
    <property type="protein sequence ID" value="PZD95464.1"/>
    <property type="molecule type" value="Genomic_DNA"/>
</dbReference>
<keyword evidence="1" id="KW-1133">Transmembrane helix</keyword>
<feature type="transmembrane region" description="Helical" evidence="1">
    <location>
        <begin position="89"/>
        <end position="114"/>
    </location>
</feature>
<accession>A0A2W1LLS6</accession>
<feature type="transmembrane region" description="Helical" evidence="1">
    <location>
        <begin position="47"/>
        <end position="68"/>
    </location>
</feature>
<proteinExistence type="predicted"/>